<evidence type="ECO:0000313" key="5">
    <source>
        <dbReference type="Proteomes" id="UP000055702"/>
    </source>
</evidence>
<comment type="catalytic activity">
    <reaction evidence="2">
        <text>agmatine + H2O = N-carbamoylputrescine + NH4(+)</text>
        <dbReference type="Rhea" id="RHEA:18037"/>
        <dbReference type="ChEBI" id="CHEBI:15377"/>
        <dbReference type="ChEBI" id="CHEBI:28938"/>
        <dbReference type="ChEBI" id="CHEBI:58145"/>
        <dbReference type="ChEBI" id="CHEBI:58318"/>
        <dbReference type="EC" id="3.5.3.12"/>
    </reaction>
</comment>
<dbReference type="PANTHER" id="PTHR31377">
    <property type="entry name" value="AGMATINE DEIMINASE-RELATED"/>
    <property type="match status" value="1"/>
</dbReference>
<feature type="active site" description="Amidino-cysteine intermediate" evidence="2">
    <location>
        <position position="361"/>
    </location>
</feature>
<keyword evidence="1 2" id="KW-0378">Hydrolase</keyword>
<dbReference type="InterPro" id="IPR017754">
    <property type="entry name" value="Agmatine_deiminase"/>
</dbReference>
<comment type="caution">
    <text evidence="4">The sequence shown here is derived from an EMBL/GenBank/DDBJ whole genome shotgun (WGS) entry which is preliminary data.</text>
</comment>
<dbReference type="HAMAP" id="MF_01841">
    <property type="entry name" value="Agmatine_deimin"/>
    <property type="match status" value="1"/>
</dbReference>
<dbReference type="GO" id="GO:0047632">
    <property type="term" value="F:agmatine deiminase activity"/>
    <property type="evidence" value="ECO:0007669"/>
    <property type="project" value="UniProtKB-UniRule"/>
</dbReference>
<name>A0A106C1P7_SHEFR</name>
<proteinExistence type="inferred from homology"/>
<comment type="similarity">
    <text evidence="2">Belongs to the agmatine deiminase family.</text>
</comment>
<evidence type="ECO:0000256" key="1">
    <source>
        <dbReference type="ARBA" id="ARBA00022801"/>
    </source>
</evidence>
<dbReference type="NCBIfam" id="TIGR03380">
    <property type="entry name" value="agmatine_aguA"/>
    <property type="match status" value="1"/>
</dbReference>
<dbReference type="Proteomes" id="UP000055702">
    <property type="component" value="Unassembled WGS sequence"/>
</dbReference>
<dbReference type="RefSeq" id="WP_059745040.1">
    <property type="nucleotide sequence ID" value="NZ_LRDC01000011.1"/>
</dbReference>
<dbReference type="PANTHER" id="PTHR31377:SF0">
    <property type="entry name" value="AGMATINE DEIMINASE-RELATED"/>
    <property type="match status" value="1"/>
</dbReference>
<organism evidence="4">
    <name type="scientific">Shewanella frigidimarina</name>
    <dbReference type="NCBI Taxonomy" id="56812"/>
    <lineage>
        <taxon>Bacteria</taxon>
        <taxon>Pseudomonadati</taxon>
        <taxon>Pseudomonadota</taxon>
        <taxon>Gammaproteobacteria</taxon>
        <taxon>Alteromonadales</taxon>
        <taxon>Shewanellaceae</taxon>
        <taxon>Shewanella</taxon>
    </lineage>
</organism>
<evidence type="ECO:0000256" key="3">
    <source>
        <dbReference type="SAM" id="MobiDB-lite"/>
    </source>
</evidence>
<evidence type="ECO:0000256" key="2">
    <source>
        <dbReference type="HAMAP-Rule" id="MF_01841"/>
    </source>
</evidence>
<dbReference type="NCBIfam" id="NF010070">
    <property type="entry name" value="PRK13551.1"/>
    <property type="match status" value="1"/>
</dbReference>
<gene>
    <name evidence="2" type="primary">aguA</name>
    <name evidence="4" type="ORF">AWJ07_13025</name>
</gene>
<evidence type="ECO:0000313" key="4">
    <source>
        <dbReference type="EMBL" id="KVX02625.1"/>
    </source>
</evidence>
<feature type="compositionally biased region" description="Polar residues" evidence="3">
    <location>
        <begin position="1"/>
        <end position="19"/>
    </location>
</feature>
<dbReference type="Gene3D" id="3.75.10.10">
    <property type="entry name" value="L-arginine/glycine Amidinotransferase, Chain A"/>
    <property type="match status" value="1"/>
</dbReference>
<accession>A0A106C1P7</accession>
<sequence>MTNVNVDATQLTTKPSQDGFSMPAEWAPQQAVWMLWPYRPDNWRSAGAYAQATFAKVADAIGAVTPVYMGVPKAFLVQAKTVMPSHVTLVEIDSNDCWARDTGPTVVVNAKGECRGVDWGFNAWGGDNGGLYSPWDKDEQVAQQMLAQHGFERYQAPLILEGGSIHVDGEGTCMTTAECLLNSNRNPDLTREQIEALLSEYLNVQQFIWLPDGVFMDETDGHIDNICCFARPGEVVLHWTDDQTDPQYPRSKAALDVLQNTVDAQGRKLKVHLLPQPGPLYCTEEEAQGVVEGSGVPRTAGERLAGSYANFLITNNRIVFPLLDPATDDIAAQKLQEIFPEYEIVGVPAREILLGGGNIHCITQQIPTGL</sequence>
<dbReference type="GO" id="GO:0004668">
    <property type="term" value="F:protein-arginine deiminase activity"/>
    <property type="evidence" value="ECO:0007669"/>
    <property type="project" value="InterPro"/>
</dbReference>
<dbReference type="InterPro" id="IPR007466">
    <property type="entry name" value="Peptidyl-Arg-deiminase_porph"/>
</dbReference>
<dbReference type="EMBL" id="LRDC01000011">
    <property type="protein sequence ID" value="KVX02625.1"/>
    <property type="molecule type" value="Genomic_DNA"/>
</dbReference>
<dbReference type="AlphaFoldDB" id="A0A106C1P7"/>
<protein>
    <recommendedName>
        <fullName evidence="2">Putative agmatine deiminase</fullName>
        <ecNumber evidence="2">3.5.3.12</ecNumber>
    </recommendedName>
    <alternativeName>
        <fullName evidence="2">Agmatine iminohydrolase</fullName>
    </alternativeName>
</protein>
<dbReference type="Pfam" id="PF04371">
    <property type="entry name" value="PAD_porph"/>
    <property type="match status" value="1"/>
</dbReference>
<dbReference type="SUPFAM" id="SSF55909">
    <property type="entry name" value="Pentein"/>
    <property type="match status" value="1"/>
</dbReference>
<feature type="region of interest" description="Disordered" evidence="3">
    <location>
        <begin position="1"/>
        <end position="20"/>
    </location>
</feature>
<reference evidence="4 5" key="1">
    <citation type="submission" date="2016-01" db="EMBL/GenBank/DDBJ databases">
        <title>Draft genome of the antarctic isolate Shewanella frigidimarina Ag06-30.</title>
        <authorList>
            <person name="Parmeciano Di Noto G."/>
            <person name="Vazquez S."/>
            <person name="Mac Cormack W."/>
            <person name="Iriarte A."/>
            <person name="Quiroga C."/>
        </authorList>
    </citation>
    <scope>NUCLEOTIDE SEQUENCE [LARGE SCALE GENOMIC DNA]</scope>
    <source>
        <strain evidence="4 5">Ag06-30</strain>
    </source>
</reference>
<dbReference type="GO" id="GO:0009446">
    <property type="term" value="P:putrescine biosynthetic process"/>
    <property type="evidence" value="ECO:0007669"/>
    <property type="project" value="InterPro"/>
</dbReference>
<dbReference type="EC" id="3.5.3.12" evidence="2"/>